<reference evidence="2" key="1">
    <citation type="journal article" date="2017" name="Plant J.">
        <title>The pomegranate (Punica granatum L.) genome and the genomics of punicalagin biosynthesis.</title>
        <authorList>
            <person name="Qin G."/>
            <person name="Xu C."/>
            <person name="Ming R."/>
            <person name="Tang H."/>
            <person name="Guyot R."/>
            <person name="Kramer E.M."/>
            <person name="Hu Y."/>
            <person name="Yi X."/>
            <person name="Qi Y."/>
            <person name="Xu X."/>
            <person name="Gao Z."/>
            <person name="Pan H."/>
            <person name="Jian J."/>
            <person name="Tian Y."/>
            <person name="Yue Z."/>
            <person name="Xu Y."/>
        </authorList>
    </citation>
    <scope>NUCLEOTIDE SEQUENCE [LARGE SCALE GENOMIC DNA]</scope>
    <source>
        <strain evidence="2">cv. Dabenzi</strain>
    </source>
</reference>
<comment type="caution">
    <text evidence="1">The sequence shown here is derived from an EMBL/GenBank/DDBJ whole genome shotgun (WGS) entry which is preliminary data.</text>
</comment>
<gene>
    <name evidence="1" type="ORF">CDL15_Pgr010613</name>
</gene>
<evidence type="ECO:0000313" key="1">
    <source>
        <dbReference type="EMBL" id="OWM63213.1"/>
    </source>
</evidence>
<organism evidence="1 2">
    <name type="scientific">Punica granatum</name>
    <name type="common">Pomegranate</name>
    <dbReference type="NCBI Taxonomy" id="22663"/>
    <lineage>
        <taxon>Eukaryota</taxon>
        <taxon>Viridiplantae</taxon>
        <taxon>Streptophyta</taxon>
        <taxon>Embryophyta</taxon>
        <taxon>Tracheophyta</taxon>
        <taxon>Spermatophyta</taxon>
        <taxon>Magnoliopsida</taxon>
        <taxon>eudicotyledons</taxon>
        <taxon>Gunneridae</taxon>
        <taxon>Pentapetalae</taxon>
        <taxon>rosids</taxon>
        <taxon>malvids</taxon>
        <taxon>Myrtales</taxon>
        <taxon>Lythraceae</taxon>
        <taxon>Punica</taxon>
    </lineage>
</organism>
<dbReference type="Proteomes" id="UP000197138">
    <property type="component" value="Unassembled WGS sequence"/>
</dbReference>
<evidence type="ECO:0000313" key="2">
    <source>
        <dbReference type="Proteomes" id="UP000197138"/>
    </source>
</evidence>
<accession>A0A218VS87</accession>
<protein>
    <submittedName>
        <fullName evidence="1">Uncharacterized protein</fullName>
    </submittedName>
</protein>
<dbReference type="AlphaFoldDB" id="A0A218VS87"/>
<dbReference type="EMBL" id="MTKT01006106">
    <property type="protein sequence ID" value="OWM63213.1"/>
    <property type="molecule type" value="Genomic_DNA"/>
</dbReference>
<sequence length="150" mass="17160">MEFPCMVSNLILDSAVEGFDLDVCFRSRRNNMQRVFCDFETKVQETRPIREGRVELGADHIREDRVESGANYIREDKVNIGVNQARESRFEARADEREENIAFAVSEQPSSDEVEAYASVEQQPSDEAKASAYAGLEQQPYVVIKEMKNM</sequence>
<proteinExistence type="predicted"/>
<name>A0A218VS87_PUNGR</name>